<organism evidence="7 8">
    <name type="scientific">Saccharata proteae CBS 121410</name>
    <dbReference type="NCBI Taxonomy" id="1314787"/>
    <lineage>
        <taxon>Eukaryota</taxon>
        <taxon>Fungi</taxon>
        <taxon>Dikarya</taxon>
        <taxon>Ascomycota</taxon>
        <taxon>Pezizomycotina</taxon>
        <taxon>Dothideomycetes</taxon>
        <taxon>Dothideomycetes incertae sedis</taxon>
        <taxon>Botryosphaeriales</taxon>
        <taxon>Saccharataceae</taxon>
        <taxon>Saccharata</taxon>
    </lineage>
</organism>
<sequence>MSTHLNVGPRRPMRRNRAEDEAGAELRLGEFAGVESLSLSEAREVIDAIRDLRKQKNQDLNETETLQKMRSYLDVFSRFKDRETTLQVGSLVGAHTELVHFERSQLATLCCETADEAKTLIPSITDKITDEDLQELLNEISKLRLVDQLKAD</sequence>
<feature type="coiled-coil region" evidence="4">
    <location>
        <begin position="39"/>
        <end position="69"/>
    </location>
</feature>
<dbReference type="GO" id="GO:0030880">
    <property type="term" value="C:RNA polymerase complex"/>
    <property type="evidence" value="ECO:0007669"/>
    <property type="project" value="InterPro"/>
</dbReference>
<keyword evidence="4" id="KW-0175">Coiled coil</keyword>
<dbReference type="EMBL" id="ML978717">
    <property type="protein sequence ID" value="KAF2088341.1"/>
    <property type="molecule type" value="Genomic_DNA"/>
</dbReference>
<protein>
    <submittedName>
        <fullName evidence="7">Polymerase II polypeptide D</fullName>
    </submittedName>
</protein>
<dbReference type="PANTHER" id="PTHR21297">
    <property type="entry name" value="DNA-DIRECTED RNA POLYMERASE II"/>
    <property type="match status" value="1"/>
</dbReference>
<reference evidence="7" key="1">
    <citation type="journal article" date="2020" name="Stud. Mycol.">
        <title>101 Dothideomycetes genomes: a test case for predicting lifestyles and emergence of pathogens.</title>
        <authorList>
            <person name="Haridas S."/>
            <person name="Albert R."/>
            <person name="Binder M."/>
            <person name="Bloem J."/>
            <person name="Labutti K."/>
            <person name="Salamov A."/>
            <person name="Andreopoulos B."/>
            <person name="Baker S."/>
            <person name="Barry K."/>
            <person name="Bills G."/>
            <person name="Bluhm B."/>
            <person name="Cannon C."/>
            <person name="Castanera R."/>
            <person name="Culley D."/>
            <person name="Daum C."/>
            <person name="Ezra D."/>
            <person name="Gonzalez J."/>
            <person name="Henrissat B."/>
            <person name="Kuo A."/>
            <person name="Liang C."/>
            <person name="Lipzen A."/>
            <person name="Lutzoni F."/>
            <person name="Magnuson J."/>
            <person name="Mondo S."/>
            <person name="Nolan M."/>
            <person name="Ohm R."/>
            <person name="Pangilinan J."/>
            <person name="Park H.-J."/>
            <person name="Ramirez L."/>
            <person name="Alfaro M."/>
            <person name="Sun H."/>
            <person name="Tritt A."/>
            <person name="Yoshinaga Y."/>
            <person name="Zwiers L.-H."/>
            <person name="Turgeon B."/>
            <person name="Goodwin S."/>
            <person name="Spatafora J."/>
            <person name="Crous P."/>
            <person name="Grigoriev I."/>
        </authorList>
    </citation>
    <scope>NUCLEOTIDE SEQUENCE</scope>
    <source>
        <strain evidence="7">CBS 121410</strain>
    </source>
</reference>
<feature type="domain" description="RNA polymerase Rpb4/RPC9 core" evidence="6">
    <location>
        <begin position="29"/>
        <end position="147"/>
    </location>
</feature>
<dbReference type="InterPro" id="IPR038324">
    <property type="entry name" value="Rpb4/RPC9_sf"/>
</dbReference>
<dbReference type="GO" id="GO:0006352">
    <property type="term" value="P:DNA-templated transcription initiation"/>
    <property type="evidence" value="ECO:0007669"/>
    <property type="project" value="InterPro"/>
</dbReference>
<keyword evidence="8" id="KW-1185">Reference proteome</keyword>
<comment type="similarity">
    <text evidence="3">Belongs to the eukaryotic RPB4 RNA polymerase subunit family.</text>
</comment>
<comment type="caution">
    <text evidence="7">The sequence shown here is derived from an EMBL/GenBank/DDBJ whole genome shotgun (WGS) entry which is preliminary data.</text>
</comment>
<dbReference type="OrthoDB" id="2186918at2759"/>
<dbReference type="InterPro" id="IPR010997">
    <property type="entry name" value="HRDC-like_sf"/>
</dbReference>
<dbReference type="InterPro" id="IPR006590">
    <property type="entry name" value="RNA_pol_Rpb4/RPC9_core"/>
</dbReference>
<evidence type="ECO:0000256" key="3">
    <source>
        <dbReference type="ARBA" id="ARBA00025724"/>
    </source>
</evidence>
<dbReference type="Proteomes" id="UP000799776">
    <property type="component" value="Unassembled WGS sequence"/>
</dbReference>
<dbReference type="SUPFAM" id="SSF47819">
    <property type="entry name" value="HRDC-like"/>
    <property type="match status" value="1"/>
</dbReference>
<feature type="region of interest" description="Disordered" evidence="5">
    <location>
        <begin position="1"/>
        <end position="21"/>
    </location>
</feature>
<evidence type="ECO:0000256" key="5">
    <source>
        <dbReference type="SAM" id="MobiDB-lite"/>
    </source>
</evidence>
<dbReference type="InterPro" id="IPR045222">
    <property type="entry name" value="Rpb4-like"/>
</dbReference>
<dbReference type="InterPro" id="IPR005574">
    <property type="entry name" value="Rpb4/RPC9"/>
</dbReference>
<evidence type="ECO:0000256" key="1">
    <source>
        <dbReference type="ARBA" id="ARBA00004123"/>
    </source>
</evidence>
<evidence type="ECO:0000313" key="8">
    <source>
        <dbReference type="Proteomes" id="UP000799776"/>
    </source>
</evidence>
<dbReference type="GO" id="GO:0000166">
    <property type="term" value="F:nucleotide binding"/>
    <property type="evidence" value="ECO:0007669"/>
    <property type="project" value="InterPro"/>
</dbReference>
<keyword evidence="2" id="KW-0539">Nucleus</keyword>
<gene>
    <name evidence="7" type="ORF">K490DRAFT_65017</name>
</gene>
<evidence type="ECO:0000313" key="7">
    <source>
        <dbReference type="EMBL" id="KAF2088341.1"/>
    </source>
</evidence>
<dbReference type="GO" id="GO:0005634">
    <property type="term" value="C:nucleus"/>
    <property type="evidence" value="ECO:0007669"/>
    <property type="project" value="UniProtKB-SubCell"/>
</dbReference>
<evidence type="ECO:0000256" key="2">
    <source>
        <dbReference type="ARBA" id="ARBA00023242"/>
    </source>
</evidence>
<evidence type="ECO:0000256" key="4">
    <source>
        <dbReference type="SAM" id="Coils"/>
    </source>
</evidence>
<dbReference type="Pfam" id="PF03874">
    <property type="entry name" value="RNA_pol_Rpb4"/>
    <property type="match status" value="1"/>
</dbReference>
<proteinExistence type="inferred from homology"/>
<comment type="subcellular location">
    <subcellularLocation>
        <location evidence="1">Nucleus</location>
    </subcellularLocation>
</comment>
<accession>A0A9P4HZD6</accession>
<dbReference type="AlphaFoldDB" id="A0A9P4HZD6"/>
<name>A0A9P4HZD6_9PEZI</name>
<dbReference type="Gene3D" id="1.20.1250.40">
    <property type="match status" value="1"/>
</dbReference>
<evidence type="ECO:0000259" key="6">
    <source>
        <dbReference type="SMART" id="SM00657"/>
    </source>
</evidence>
<dbReference type="SMART" id="SM00657">
    <property type="entry name" value="RPOL4c"/>
    <property type="match status" value="1"/>
</dbReference>